<evidence type="ECO:0000256" key="5">
    <source>
        <dbReference type="ARBA" id="ARBA00022692"/>
    </source>
</evidence>
<feature type="transmembrane region" description="Helical" evidence="8">
    <location>
        <begin position="156"/>
        <end position="174"/>
    </location>
</feature>
<keyword evidence="3" id="KW-0328">Glycosyltransferase</keyword>
<dbReference type="PANTHER" id="PTHR33908:SF3">
    <property type="entry name" value="UNDECAPRENYL PHOSPHATE-ALPHA-4-AMINO-4-DEOXY-L-ARABINOSE ARABINOSYL TRANSFERASE"/>
    <property type="match status" value="1"/>
</dbReference>
<evidence type="ECO:0000313" key="10">
    <source>
        <dbReference type="EMBL" id="KST66755.1"/>
    </source>
</evidence>
<evidence type="ECO:0000256" key="6">
    <source>
        <dbReference type="ARBA" id="ARBA00022989"/>
    </source>
</evidence>
<dbReference type="InterPro" id="IPR038731">
    <property type="entry name" value="RgtA/B/C-like"/>
</dbReference>
<proteinExistence type="predicted"/>
<comment type="caution">
    <text evidence="10">The sequence shown here is derived from an EMBL/GenBank/DDBJ whole genome shotgun (WGS) entry which is preliminary data.</text>
</comment>
<feature type="transmembrane region" description="Helical" evidence="8">
    <location>
        <begin position="418"/>
        <end position="441"/>
    </location>
</feature>
<sequence>MPKKSFSWSDAKITYPAIAKRIDFAWFLVLLSAAILIFTIDLGNLPLRDWDEGTVAQVARDIWRAPTGSMRWLYPTIAGEPYHNKPPLMHLLIAWTYSLGGVNEWTTRLPGAILTAFSVPLLYSIGREIFRQRLVCVYSALIYLTMLPVVRHGRLAMLDGAALCFFMLMMLCLLKARRDLRYSLGVGIGFGLICLTKGMLGILLGSIAIIFIFWDTPRLLFSPYMWLAIFIGSVPVISWYGAQIWHYSDIFTNEGLVQQSLSRIWQPVEGNKGQPWYYLLEILKYTFPWLIFFPSSLRFTWANRNLSWAKLIIVWFGVYLITISLMSTKLPWYVFPIYPSIALSCGAFLVYSENLPLLTPYPRSWFATLILIAVIAAGGSIYFAFSLTPEIDLAVIFVTLTITMILTAILMQKGDKQFLIILLWGTYISLILLMTSNHWLWELNERYSVKPVAAMIQRVNPPTKKIYTSFPENRPSLNFYSDRIIIPTAEKGKLQKLLNILQTEKHPYLLLDKPTLQNLPQESINAIGETNNWILVTKNTEQNKI</sequence>
<feature type="domain" description="Glycosyltransferase RgtA/B/C/D-like" evidence="9">
    <location>
        <begin position="84"/>
        <end position="239"/>
    </location>
</feature>
<dbReference type="AlphaFoldDB" id="A0A0V7ZQ78"/>
<dbReference type="GO" id="GO:0005886">
    <property type="term" value="C:plasma membrane"/>
    <property type="evidence" value="ECO:0007669"/>
    <property type="project" value="UniProtKB-SubCell"/>
</dbReference>
<name>A0A0V7ZQ78_9CYAN</name>
<accession>A0A0V7ZQ78</accession>
<keyword evidence="2" id="KW-1003">Cell membrane</keyword>
<feature type="transmembrane region" description="Helical" evidence="8">
    <location>
        <begin position="224"/>
        <end position="242"/>
    </location>
</feature>
<dbReference type="GO" id="GO:0010041">
    <property type="term" value="P:response to iron(III) ion"/>
    <property type="evidence" value="ECO:0007669"/>
    <property type="project" value="TreeGrafter"/>
</dbReference>
<feature type="transmembrane region" description="Helical" evidence="8">
    <location>
        <begin position="186"/>
        <end position="212"/>
    </location>
</feature>
<feature type="transmembrane region" description="Helical" evidence="8">
    <location>
        <begin position="332"/>
        <end position="352"/>
    </location>
</feature>
<comment type="subcellular location">
    <subcellularLocation>
        <location evidence="1">Cell membrane</location>
        <topology evidence="1">Multi-pass membrane protein</topology>
    </subcellularLocation>
</comment>
<evidence type="ECO:0000256" key="3">
    <source>
        <dbReference type="ARBA" id="ARBA00022676"/>
    </source>
</evidence>
<keyword evidence="6 8" id="KW-1133">Transmembrane helix</keyword>
<protein>
    <submittedName>
        <fullName evidence="10">Glycosyltransferase</fullName>
    </submittedName>
</protein>
<feature type="transmembrane region" description="Helical" evidence="8">
    <location>
        <begin position="391"/>
        <end position="411"/>
    </location>
</feature>
<evidence type="ECO:0000256" key="2">
    <source>
        <dbReference type="ARBA" id="ARBA00022475"/>
    </source>
</evidence>
<evidence type="ECO:0000313" key="11">
    <source>
        <dbReference type="Proteomes" id="UP000053372"/>
    </source>
</evidence>
<dbReference type="GO" id="GO:0016763">
    <property type="term" value="F:pentosyltransferase activity"/>
    <property type="evidence" value="ECO:0007669"/>
    <property type="project" value="TreeGrafter"/>
</dbReference>
<feature type="transmembrane region" description="Helical" evidence="8">
    <location>
        <begin position="109"/>
        <end position="126"/>
    </location>
</feature>
<gene>
    <name evidence="10" type="ORF">BC008_26570</name>
</gene>
<dbReference type="Proteomes" id="UP000053372">
    <property type="component" value="Unassembled WGS sequence"/>
</dbReference>
<dbReference type="GO" id="GO:0009103">
    <property type="term" value="P:lipopolysaccharide biosynthetic process"/>
    <property type="evidence" value="ECO:0007669"/>
    <property type="project" value="UniProtKB-ARBA"/>
</dbReference>
<evidence type="ECO:0000256" key="7">
    <source>
        <dbReference type="ARBA" id="ARBA00023136"/>
    </source>
</evidence>
<feature type="transmembrane region" description="Helical" evidence="8">
    <location>
        <begin position="364"/>
        <end position="385"/>
    </location>
</feature>
<dbReference type="PANTHER" id="PTHR33908">
    <property type="entry name" value="MANNOSYLTRANSFERASE YKCB-RELATED"/>
    <property type="match status" value="1"/>
</dbReference>
<keyword evidence="7 8" id="KW-0472">Membrane</keyword>
<feature type="transmembrane region" description="Helical" evidence="8">
    <location>
        <begin position="133"/>
        <end position="150"/>
    </location>
</feature>
<dbReference type="OrthoDB" id="9810951at2"/>
<keyword evidence="4 10" id="KW-0808">Transferase</keyword>
<feature type="transmembrane region" description="Helical" evidence="8">
    <location>
        <begin position="308"/>
        <end position="326"/>
    </location>
</feature>
<reference evidence="10 11" key="1">
    <citation type="journal article" date="2015" name="Genome Announc.">
        <title>Draft Genome of the Euendolithic (true boring) Cyanobacterium Mastigocoleus testarum strain BC008.</title>
        <authorList>
            <person name="Guida B.S."/>
            <person name="Garcia-Pichel F."/>
        </authorList>
    </citation>
    <scope>NUCLEOTIDE SEQUENCE [LARGE SCALE GENOMIC DNA]</scope>
    <source>
        <strain evidence="10 11">BC008</strain>
    </source>
</reference>
<keyword evidence="5 8" id="KW-0812">Transmembrane</keyword>
<evidence type="ECO:0000256" key="1">
    <source>
        <dbReference type="ARBA" id="ARBA00004651"/>
    </source>
</evidence>
<organism evidence="10 11">
    <name type="scientific">Mastigocoleus testarum BC008</name>
    <dbReference type="NCBI Taxonomy" id="371196"/>
    <lineage>
        <taxon>Bacteria</taxon>
        <taxon>Bacillati</taxon>
        <taxon>Cyanobacteriota</taxon>
        <taxon>Cyanophyceae</taxon>
        <taxon>Nostocales</taxon>
        <taxon>Hapalosiphonaceae</taxon>
        <taxon>Mastigocoleus</taxon>
    </lineage>
</organism>
<evidence type="ECO:0000256" key="4">
    <source>
        <dbReference type="ARBA" id="ARBA00022679"/>
    </source>
</evidence>
<evidence type="ECO:0000259" key="9">
    <source>
        <dbReference type="Pfam" id="PF13231"/>
    </source>
</evidence>
<dbReference type="EMBL" id="LMTZ01000094">
    <property type="protein sequence ID" value="KST66755.1"/>
    <property type="molecule type" value="Genomic_DNA"/>
</dbReference>
<keyword evidence="11" id="KW-1185">Reference proteome</keyword>
<evidence type="ECO:0000256" key="8">
    <source>
        <dbReference type="SAM" id="Phobius"/>
    </source>
</evidence>
<feature type="transmembrane region" description="Helical" evidence="8">
    <location>
        <begin position="21"/>
        <end position="40"/>
    </location>
</feature>
<dbReference type="Pfam" id="PF13231">
    <property type="entry name" value="PMT_2"/>
    <property type="match status" value="1"/>
</dbReference>
<dbReference type="RefSeq" id="WP_027843924.1">
    <property type="nucleotide sequence ID" value="NZ_LMTZ01000094.1"/>
</dbReference>
<dbReference type="InterPro" id="IPR050297">
    <property type="entry name" value="LipidA_mod_glycosyltrf_83"/>
</dbReference>